<dbReference type="InterPro" id="IPR029044">
    <property type="entry name" value="Nucleotide-diphossugar_trans"/>
</dbReference>
<accession>A0A7Z0IRI3</accession>
<dbReference type="Pfam" id="PF00535">
    <property type="entry name" value="Glycos_transf_2"/>
    <property type="match status" value="1"/>
</dbReference>
<feature type="domain" description="Glycosyltransferase 2-like" evidence="1">
    <location>
        <begin position="85"/>
        <end position="204"/>
    </location>
</feature>
<sequence>MTLPDGFTVRVRDDVRLRPTPDGGLSLVGGSPLRSMRLTPAAAGHVRNRQVRVGDTATDLIARRLLDGNLADPEGLTPVDPAELTVIVPAHDRPQHLHRCLAALDGLSVIVVDDASRDSDAVAEVVRRHSATLLALTENRGPAGARNAGLVRVTTPYVAFVDSDVTAVPTMLAQLAGHLADPRVALAGPLVRGHTDKARPSWFERHDVTASSLSLGTRACSVRPGAAVGWLPSACLVARTATLREAGGFAADLRVGEDVDLVWRLVEAGQVVRYQPDLEALHEVRDTVRGWLGRKLVYGTGGAELGRRHGDAIAPAVLSPAMATAAAAILAARWWSTPAALASLVWGSHAVDAALPDVPGRTGLAIRIAARGLGWSLRQESALLLRHWWPLTVVACLLSRTARRMVLAALVVDTAVALHETDIRPTTLLGRRLDDLAYGTGLWLGAARSRSVQCLTPRFARQPRASVPTRANNA</sequence>
<comment type="caution">
    <text evidence="2">The sequence shown here is derived from an EMBL/GenBank/DDBJ whole genome shotgun (WGS) entry which is preliminary data.</text>
</comment>
<dbReference type="SUPFAM" id="SSF53448">
    <property type="entry name" value="Nucleotide-diphospho-sugar transferases"/>
    <property type="match status" value="1"/>
</dbReference>
<dbReference type="PANTHER" id="PTHR43646:SF6">
    <property type="entry name" value="PRE-MYCOFACTOCIN GLYCOSYLTRANSFERASE"/>
    <property type="match status" value="1"/>
</dbReference>
<proteinExistence type="predicted"/>
<dbReference type="InterPro" id="IPR023981">
    <property type="entry name" value="MftF"/>
</dbReference>
<dbReference type="AlphaFoldDB" id="A0A7Z0IRI3"/>
<dbReference type="NCBIfam" id="TIGR03965">
    <property type="entry name" value="mycofact_glyco"/>
    <property type="match status" value="1"/>
</dbReference>
<reference evidence="2 3" key="1">
    <citation type="submission" date="2020-07" db="EMBL/GenBank/DDBJ databases">
        <title>Sequencing the genomes of 1000 actinobacteria strains.</title>
        <authorList>
            <person name="Klenk H.-P."/>
        </authorList>
    </citation>
    <scope>NUCLEOTIDE SEQUENCE [LARGE SCALE GENOMIC DNA]</scope>
    <source>
        <strain evidence="2 3">DSM 26487</strain>
    </source>
</reference>
<dbReference type="InterPro" id="IPR001173">
    <property type="entry name" value="Glyco_trans_2-like"/>
</dbReference>
<keyword evidence="3" id="KW-1185">Reference proteome</keyword>
<keyword evidence="2" id="KW-0808">Transferase</keyword>
<dbReference type="RefSeq" id="WP_179657347.1">
    <property type="nucleotide sequence ID" value="NZ_JACBZR010000001.1"/>
</dbReference>
<dbReference type="Gene3D" id="3.90.550.10">
    <property type="entry name" value="Spore Coat Polysaccharide Biosynthesis Protein SpsA, Chain A"/>
    <property type="match status" value="1"/>
</dbReference>
<organism evidence="2 3">
    <name type="scientific">Nocardioides panzhihuensis</name>
    <dbReference type="NCBI Taxonomy" id="860243"/>
    <lineage>
        <taxon>Bacteria</taxon>
        <taxon>Bacillati</taxon>
        <taxon>Actinomycetota</taxon>
        <taxon>Actinomycetes</taxon>
        <taxon>Propionibacteriales</taxon>
        <taxon>Nocardioidaceae</taxon>
        <taxon>Nocardioides</taxon>
    </lineage>
</organism>
<evidence type="ECO:0000259" key="1">
    <source>
        <dbReference type="Pfam" id="PF00535"/>
    </source>
</evidence>
<name>A0A7Z0IRI3_9ACTN</name>
<gene>
    <name evidence="2" type="ORF">BJ988_001380</name>
</gene>
<protein>
    <submittedName>
        <fullName evidence="2">Mycofactocin system glycosyltransferase</fullName>
    </submittedName>
</protein>
<dbReference type="Proteomes" id="UP000564496">
    <property type="component" value="Unassembled WGS sequence"/>
</dbReference>
<dbReference type="EMBL" id="JACBZR010000001">
    <property type="protein sequence ID" value="NYI76732.1"/>
    <property type="molecule type" value="Genomic_DNA"/>
</dbReference>
<dbReference type="GO" id="GO:0016740">
    <property type="term" value="F:transferase activity"/>
    <property type="evidence" value="ECO:0007669"/>
    <property type="project" value="UniProtKB-KW"/>
</dbReference>
<evidence type="ECO:0000313" key="2">
    <source>
        <dbReference type="EMBL" id="NYI76732.1"/>
    </source>
</evidence>
<dbReference type="PANTHER" id="PTHR43646">
    <property type="entry name" value="GLYCOSYLTRANSFERASE"/>
    <property type="match status" value="1"/>
</dbReference>
<evidence type="ECO:0000313" key="3">
    <source>
        <dbReference type="Proteomes" id="UP000564496"/>
    </source>
</evidence>